<sequence length="605" mass="68671">MAYTMKAVPGLQGHPFVRTSQEIAGDAEKERSRNDASSNPSRGLLTASRSQHMTTQTAEGSSTACMLCGMGEEQHRCAVSPRVQERFDAKIKASTRRALRAQKTRSRWEEEDASAEGARRESNGGFSLGEWTDGKGRRLVGLGTTSRQVAGFVARLKLRRQSTLQESDDLLSQQQQQQQKEQVQQEQHRHDHQHQKDQRRPSGKPELVRTLTCASSVSSATGSKRFLAMPSEQVFMDQKVRFLHDGRLWMLVDLCVVLDLDVPEAESVLDKTRDLEFVEVGPEGGAAKAFVNDSGLLKLALRLRSVRARKLHDWCQDTREAIRNGVDMEDQSSSSVRQRARGSRAMNRRWRSERERAAQLAALNPERMREETLGALFARARSTDSWRACGETEKYKLGIYTQHFVQSARDDYLHIKCEVILDVPPATVYKLISTWSSWSSWDEIVGSMQEIEELDASTTMLHLRLKPFRPIDSKVCANANGVLPRELTRARDFCVMRFCSQEFREYAIALHSVAWRLCPPSPRTPVRGRLRSSGFVIEAANSTDGFVDDMKCKVTLVWCMDLRQSEGTRVPDFLRQYIIREKCKCMDNLAHLFRPRGVASRTFAR</sequence>
<dbReference type="AlphaFoldDB" id="A0A2R5GU06"/>
<feature type="compositionally biased region" description="Low complexity" evidence="1">
    <location>
        <begin position="167"/>
        <end position="185"/>
    </location>
</feature>
<evidence type="ECO:0000313" key="3">
    <source>
        <dbReference type="EMBL" id="GBG33238.1"/>
    </source>
</evidence>
<evidence type="ECO:0000313" key="4">
    <source>
        <dbReference type="Proteomes" id="UP000241890"/>
    </source>
</evidence>
<feature type="compositionally biased region" description="Polar residues" evidence="1">
    <location>
        <begin position="35"/>
        <end position="58"/>
    </location>
</feature>
<dbReference type="InterPro" id="IPR023393">
    <property type="entry name" value="START-like_dom_sf"/>
</dbReference>
<dbReference type="SUPFAM" id="SSF55961">
    <property type="entry name" value="Bet v1-like"/>
    <property type="match status" value="1"/>
</dbReference>
<dbReference type="Gene3D" id="3.30.530.20">
    <property type="match status" value="1"/>
</dbReference>
<dbReference type="InterPro" id="IPR002913">
    <property type="entry name" value="START_lipid-bd_dom"/>
</dbReference>
<dbReference type="Proteomes" id="UP000241890">
    <property type="component" value="Unassembled WGS sequence"/>
</dbReference>
<feature type="compositionally biased region" description="Basic and acidic residues" evidence="1">
    <location>
        <begin position="186"/>
        <end position="200"/>
    </location>
</feature>
<dbReference type="InParanoid" id="A0A2R5GU06"/>
<gene>
    <name evidence="3" type="ORF">FCC1311_094622</name>
</gene>
<organism evidence="3 4">
    <name type="scientific">Hondaea fermentalgiana</name>
    <dbReference type="NCBI Taxonomy" id="2315210"/>
    <lineage>
        <taxon>Eukaryota</taxon>
        <taxon>Sar</taxon>
        <taxon>Stramenopiles</taxon>
        <taxon>Bigyra</taxon>
        <taxon>Labyrinthulomycetes</taxon>
        <taxon>Thraustochytrida</taxon>
        <taxon>Thraustochytriidae</taxon>
        <taxon>Hondaea</taxon>
    </lineage>
</organism>
<dbReference type="Pfam" id="PF01852">
    <property type="entry name" value="START"/>
    <property type="match status" value="1"/>
</dbReference>
<evidence type="ECO:0000259" key="2">
    <source>
        <dbReference type="PROSITE" id="PS50848"/>
    </source>
</evidence>
<feature type="region of interest" description="Disordered" evidence="1">
    <location>
        <begin position="96"/>
        <end position="136"/>
    </location>
</feature>
<feature type="compositionally biased region" description="Basic residues" evidence="1">
    <location>
        <begin position="96"/>
        <end position="105"/>
    </location>
</feature>
<dbReference type="EMBL" id="BEYU01000149">
    <property type="protein sequence ID" value="GBG33238.1"/>
    <property type="molecule type" value="Genomic_DNA"/>
</dbReference>
<dbReference type="GO" id="GO:0008289">
    <property type="term" value="F:lipid binding"/>
    <property type="evidence" value="ECO:0007669"/>
    <property type="project" value="InterPro"/>
</dbReference>
<feature type="region of interest" description="Disordered" evidence="1">
    <location>
        <begin position="167"/>
        <end position="209"/>
    </location>
</feature>
<dbReference type="OrthoDB" id="3184331at2759"/>
<reference evidence="3 4" key="1">
    <citation type="submission" date="2017-12" db="EMBL/GenBank/DDBJ databases">
        <title>Sequencing, de novo assembly and annotation of complete genome of a new Thraustochytrid species, strain FCC1311.</title>
        <authorList>
            <person name="Sedici K."/>
            <person name="Godart F."/>
            <person name="Aiese Cigliano R."/>
            <person name="Sanseverino W."/>
            <person name="Barakat M."/>
            <person name="Ortet P."/>
            <person name="Marechal E."/>
            <person name="Cagnac O."/>
            <person name="Amato A."/>
        </authorList>
    </citation>
    <scope>NUCLEOTIDE SEQUENCE [LARGE SCALE GENOMIC DNA]</scope>
</reference>
<keyword evidence="4" id="KW-1185">Reference proteome</keyword>
<proteinExistence type="predicted"/>
<comment type="caution">
    <text evidence="3">The sequence shown here is derived from an EMBL/GenBank/DDBJ whole genome shotgun (WGS) entry which is preliminary data.</text>
</comment>
<name>A0A2R5GU06_9STRA</name>
<protein>
    <submittedName>
        <fullName evidence="3">Acyl-coenzyme A thioesterase 12</fullName>
    </submittedName>
</protein>
<evidence type="ECO:0000256" key="1">
    <source>
        <dbReference type="SAM" id="MobiDB-lite"/>
    </source>
</evidence>
<feature type="domain" description="START" evidence="2">
    <location>
        <begin position="321"/>
        <end position="580"/>
    </location>
</feature>
<dbReference type="PROSITE" id="PS50848">
    <property type="entry name" value="START"/>
    <property type="match status" value="1"/>
</dbReference>
<accession>A0A2R5GU06</accession>
<feature type="region of interest" description="Disordered" evidence="1">
    <location>
        <begin position="1"/>
        <end position="58"/>
    </location>
</feature>